<evidence type="ECO:0000313" key="2">
    <source>
        <dbReference type="EMBL" id="CAF2907392.1"/>
    </source>
</evidence>
<feature type="region of interest" description="Disordered" evidence="1">
    <location>
        <begin position="1"/>
        <end position="102"/>
    </location>
</feature>
<dbReference type="EMBL" id="HG994582">
    <property type="protein sequence ID" value="CAF2907392.1"/>
    <property type="molecule type" value="Genomic_DNA"/>
</dbReference>
<feature type="compositionally biased region" description="Polar residues" evidence="1">
    <location>
        <begin position="362"/>
        <end position="390"/>
    </location>
</feature>
<dbReference type="Proteomes" id="UP000675881">
    <property type="component" value="Chromosome 3"/>
</dbReference>
<feature type="region of interest" description="Disordered" evidence="1">
    <location>
        <begin position="230"/>
        <end position="299"/>
    </location>
</feature>
<feature type="compositionally biased region" description="Basic and acidic residues" evidence="1">
    <location>
        <begin position="286"/>
        <end position="299"/>
    </location>
</feature>
<accession>A0A7R8CV69</accession>
<organism evidence="2 3">
    <name type="scientific">Lepeophtheirus salmonis</name>
    <name type="common">Salmon louse</name>
    <name type="synonym">Caligus salmonis</name>
    <dbReference type="NCBI Taxonomy" id="72036"/>
    <lineage>
        <taxon>Eukaryota</taxon>
        <taxon>Metazoa</taxon>
        <taxon>Ecdysozoa</taxon>
        <taxon>Arthropoda</taxon>
        <taxon>Crustacea</taxon>
        <taxon>Multicrustacea</taxon>
        <taxon>Hexanauplia</taxon>
        <taxon>Copepoda</taxon>
        <taxon>Siphonostomatoida</taxon>
        <taxon>Caligidae</taxon>
        <taxon>Lepeophtheirus</taxon>
    </lineage>
</organism>
<evidence type="ECO:0000313" key="3">
    <source>
        <dbReference type="Proteomes" id="UP000675881"/>
    </source>
</evidence>
<feature type="compositionally biased region" description="Acidic residues" evidence="1">
    <location>
        <begin position="30"/>
        <end position="39"/>
    </location>
</feature>
<keyword evidence="3" id="KW-1185">Reference proteome</keyword>
<sequence>MSMGGAIPEENKKERIIPIRILKSPHVIHEEDEDEENEENEVRGEARGEQKQEPQQSKRHSLSVELDDGTITETQGTSIPLSSTEMDKEEFQTSTTSSTSRTEHIRIEEIGIDTMKREIRGASPNSEKVQKGNGSSIIRLVPISLPDGKLIQADSEETLTPPHLSTLQLPTKNFLLLPPAHHQEQLLALLRPPRKKKQSSSLPLHLIFYILRISVGLLTGRVFLQPRHHCQGMERKKESKSSSSTSTKTFEDILVTEETLARNGYKSDKKPEAGRPTVRFSVDSDDTIKRKKEETENEIHKIDQDISKIWNDLKELDSEPRPGSSVSSWPKTTNPPPRYPKQQPPIPHKVSVLESPKYTPIRESSLTRPGVIKSSSPGSTLKSLKTNDLNNPFGPIDEKLISSNNKHKH</sequence>
<feature type="compositionally biased region" description="Polar residues" evidence="1">
    <location>
        <begin position="71"/>
        <end position="84"/>
    </location>
</feature>
<name>A0A7R8CV69_LEPSM</name>
<evidence type="ECO:0000256" key="1">
    <source>
        <dbReference type="SAM" id="MobiDB-lite"/>
    </source>
</evidence>
<reference evidence="2" key="1">
    <citation type="submission" date="2021-02" db="EMBL/GenBank/DDBJ databases">
        <authorList>
            <person name="Bekaert M."/>
        </authorList>
    </citation>
    <scope>NUCLEOTIDE SEQUENCE</scope>
    <source>
        <strain evidence="2">IoA-00</strain>
    </source>
</reference>
<protein>
    <submittedName>
        <fullName evidence="2">(salmon louse) hypothetical protein</fullName>
    </submittedName>
</protein>
<feature type="compositionally biased region" description="Pro residues" evidence="1">
    <location>
        <begin position="333"/>
        <end position="347"/>
    </location>
</feature>
<feature type="compositionally biased region" description="Basic and acidic residues" evidence="1">
    <location>
        <begin position="40"/>
        <end position="52"/>
    </location>
</feature>
<feature type="region of interest" description="Disordered" evidence="1">
    <location>
        <begin position="315"/>
        <end position="409"/>
    </location>
</feature>
<gene>
    <name evidence="2" type="ORF">LSAA_7116</name>
</gene>
<proteinExistence type="predicted"/>
<dbReference type="AlphaFoldDB" id="A0A7R8CV69"/>
<feature type="compositionally biased region" description="Basic and acidic residues" evidence="1">
    <location>
        <begin position="231"/>
        <end position="240"/>
    </location>
</feature>